<protein>
    <recommendedName>
        <fullName evidence="5">Tropinone reductase-like 1</fullName>
    </recommendedName>
</protein>
<keyword evidence="2" id="KW-0560">Oxidoreductase</keyword>
<dbReference type="PRINTS" id="PR00080">
    <property type="entry name" value="SDRFAMILY"/>
</dbReference>
<accession>A0ABQ9MZS2</accession>
<sequence length="285" mass="30345">MESRFTTYEKMGESSEVVSHKRLEGKVTIITGGASGIGAATVQLFHEHGARVVVADIKDKQGKVIADKLGENVTFIHCDVSDEDDVINLIDTTVSLHGKLDIMYDNAGVMDRSLGSILDTKKSDLDLMLKVNLGGAFLGAKHAARVMIPQHKGCILFTASACTAIAGLSTHSYAAAKCGIWGFARNLASELGEYSIRVNCISPYGVVTGMTTITDASMIPMVEEILSKAGNLQGQTLRADGIAKAALYLASDDAYYVSGLNLVVDGGFSIVNPTVIQKTPNHNYD</sequence>
<gene>
    <name evidence="3" type="ORF">P3X46_004252</name>
</gene>
<dbReference type="Gene3D" id="3.40.50.720">
    <property type="entry name" value="NAD(P)-binding Rossmann-like Domain"/>
    <property type="match status" value="1"/>
</dbReference>
<dbReference type="InterPro" id="IPR036291">
    <property type="entry name" value="NAD(P)-bd_dom_sf"/>
</dbReference>
<evidence type="ECO:0000313" key="3">
    <source>
        <dbReference type="EMBL" id="KAJ9184538.1"/>
    </source>
</evidence>
<comment type="caution">
    <text evidence="3">The sequence shown here is derived from an EMBL/GenBank/DDBJ whole genome shotgun (WGS) entry which is preliminary data.</text>
</comment>
<dbReference type="PANTHER" id="PTHR43180">
    <property type="entry name" value="3-OXOACYL-(ACYL-CARRIER-PROTEIN) REDUCTASE (AFU_ORTHOLOGUE AFUA_6G11210)"/>
    <property type="match status" value="1"/>
</dbReference>
<dbReference type="PANTHER" id="PTHR43180:SF91">
    <property type="entry name" value="ALCOHOL DEHYDROGENASE"/>
    <property type="match status" value="1"/>
</dbReference>
<dbReference type="EMBL" id="JARPOI010000003">
    <property type="protein sequence ID" value="KAJ9184538.1"/>
    <property type="molecule type" value="Genomic_DNA"/>
</dbReference>
<dbReference type="InterPro" id="IPR002347">
    <property type="entry name" value="SDR_fam"/>
</dbReference>
<reference evidence="3" key="1">
    <citation type="journal article" date="2023" name="Plant Biotechnol. J.">
        <title>Chromosome-level wild Hevea brasiliensis genome provides new tools for genomic-assisted breeding and valuable loci to elevate rubber yield.</title>
        <authorList>
            <person name="Cheng H."/>
            <person name="Song X."/>
            <person name="Hu Y."/>
            <person name="Wu T."/>
            <person name="Yang Q."/>
            <person name="An Z."/>
            <person name="Feng S."/>
            <person name="Deng Z."/>
            <person name="Wu W."/>
            <person name="Zeng X."/>
            <person name="Tu M."/>
            <person name="Wang X."/>
            <person name="Huang H."/>
        </authorList>
    </citation>
    <scope>NUCLEOTIDE SEQUENCE</scope>
    <source>
        <strain evidence="3">MT/VB/25A 57/8</strain>
    </source>
</reference>
<dbReference type="SUPFAM" id="SSF51735">
    <property type="entry name" value="NAD(P)-binding Rossmann-fold domains"/>
    <property type="match status" value="1"/>
</dbReference>
<evidence type="ECO:0008006" key="5">
    <source>
        <dbReference type="Google" id="ProtNLM"/>
    </source>
</evidence>
<dbReference type="Proteomes" id="UP001174677">
    <property type="component" value="Chromosome 3"/>
</dbReference>
<organism evidence="3 4">
    <name type="scientific">Hevea brasiliensis</name>
    <name type="common">Para rubber tree</name>
    <name type="synonym">Siphonia brasiliensis</name>
    <dbReference type="NCBI Taxonomy" id="3981"/>
    <lineage>
        <taxon>Eukaryota</taxon>
        <taxon>Viridiplantae</taxon>
        <taxon>Streptophyta</taxon>
        <taxon>Embryophyta</taxon>
        <taxon>Tracheophyta</taxon>
        <taxon>Spermatophyta</taxon>
        <taxon>Magnoliopsida</taxon>
        <taxon>eudicotyledons</taxon>
        <taxon>Gunneridae</taxon>
        <taxon>Pentapetalae</taxon>
        <taxon>rosids</taxon>
        <taxon>fabids</taxon>
        <taxon>Malpighiales</taxon>
        <taxon>Euphorbiaceae</taxon>
        <taxon>Crotonoideae</taxon>
        <taxon>Micrandreae</taxon>
        <taxon>Hevea</taxon>
    </lineage>
</organism>
<dbReference type="Pfam" id="PF13561">
    <property type="entry name" value="adh_short_C2"/>
    <property type="match status" value="1"/>
</dbReference>
<evidence type="ECO:0000313" key="4">
    <source>
        <dbReference type="Proteomes" id="UP001174677"/>
    </source>
</evidence>
<name>A0ABQ9MZS2_HEVBR</name>
<evidence type="ECO:0000256" key="2">
    <source>
        <dbReference type="ARBA" id="ARBA00023002"/>
    </source>
</evidence>
<evidence type="ECO:0000256" key="1">
    <source>
        <dbReference type="ARBA" id="ARBA00006484"/>
    </source>
</evidence>
<dbReference type="PRINTS" id="PR00081">
    <property type="entry name" value="GDHRDH"/>
</dbReference>
<comment type="similarity">
    <text evidence="1">Belongs to the short-chain dehydrogenases/reductases (SDR) family.</text>
</comment>
<keyword evidence="4" id="KW-1185">Reference proteome</keyword>
<proteinExistence type="inferred from homology"/>